<comment type="similarity">
    <text evidence="1">Belongs to the ABC transporter superfamily.</text>
</comment>
<dbReference type="SUPFAM" id="SSF52540">
    <property type="entry name" value="P-loop containing nucleoside triphosphate hydrolases"/>
    <property type="match status" value="1"/>
</dbReference>
<accession>A0A4V2WM72</accession>
<dbReference type="InterPro" id="IPR017871">
    <property type="entry name" value="ABC_transporter-like_CS"/>
</dbReference>
<keyword evidence="2" id="KW-0813">Transport</keyword>
<dbReference type="PANTHER" id="PTHR43820">
    <property type="entry name" value="HIGH-AFFINITY BRANCHED-CHAIN AMINO ACID TRANSPORT ATP-BINDING PROTEIN LIVF"/>
    <property type="match status" value="1"/>
</dbReference>
<dbReference type="GO" id="GO:0005524">
    <property type="term" value="F:ATP binding"/>
    <property type="evidence" value="ECO:0007669"/>
    <property type="project" value="UniProtKB-KW"/>
</dbReference>
<evidence type="ECO:0000259" key="6">
    <source>
        <dbReference type="PROSITE" id="PS50893"/>
    </source>
</evidence>
<evidence type="ECO:0000256" key="1">
    <source>
        <dbReference type="ARBA" id="ARBA00005417"/>
    </source>
</evidence>
<reference evidence="7 8" key="1">
    <citation type="submission" date="2019-03" db="EMBL/GenBank/DDBJ databases">
        <title>Paracraurococcus aquatilis NE82 genome sequence.</title>
        <authorList>
            <person name="Zhao Y."/>
            <person name="Du Z."/>
        </authorList>
    </citation>
    <scope>NUCLEOTIDE SEQUENCE [LARGE SCALE GENOMIC DNA]</scope>
    <source>
        <strain evidence="7 8">NE82</strain>
    </source>
</reference>
<evidence type="ECO:0000256" key="2">
    <source>
        <dbReference type="ARBA" id="ARBA00022448"/>
    </source>
</evidence>
<proteinExistence type="inferred from homology"/>
<evidence type="ECO:0000313" key="7">
    <source>
        <dbReference type="EMBL" id="TCZ66750.1"/>
    </source>
</evidence>
<dbReference type="CDD" id="cd03224">
    <property type="entry name" value="ABC_TM1139_LivF_branched"/>
    <property type="match status" value="1"/>
</dbReference>
<dbReference type="EMBL" id="SKBM01000001">
    <property type="protein sequence ID" value="TCZ66750.1"/>
    <property type="molecule type" value="Genomic_DNA"/>
</dbReference>
<dbReference type="Proteomes" id="UP000295023">
    <property type="component" value="Unassembled WGS sequence"/>
</dbReference>
<dbReference type="GO" id="GO:0016887">
    <property type="term" value="F:ATP hydrolysis activity"/>
    <property type="evidence" value="ECO:0007669"/>
    <property type="project" value="InterPro"/>
</dbReference>
<dbReference type="InterPro" id="IPR003439">
    <property type="entry name" value="ABC_transporter-like_ATP-bd"/>
</dbReference>
<sequence>MLRVTGLSAHYGRAHILDGVALEVGPGEVVVLLGRNGAGKSTTLKAIMGLVPPSAGSLRFLGREIAGREPFEIARLGLGYVPEERRIFHDLTVMENLEVGRRPAPAGMRPWTPERLFALFPGLGALRDRPGGRMSGGEQQMLTIARTLMGNPRLILLDEPSEGLAPVVVERMAEALRALKADGLSILLSEQNLHFARQVGDRATIIEKGRIRWSGAIPELMAAEAVREQYLSV</sequence>
<evidence type="ECO:0000313" key="8">
    <source>
        <dbReference type="Proteomes" id="UP000295023"/>
    </source>
</evidence>
<dbReference type="InterPro" id="IPR003593">
    <property type="entry name" value="AAA+_ATPase"/>
</dbReference>
<keyword evidence="8" id="KW-1185">Reference proteome</keyword>
<feature type="domain" description="ABC transporter" evidence="6">
    <location>
        <begin position="2"/>
        <end position="233"/>
    </location>
</feature>
<dbReference type="PROSITE" id="PS00211">
    <property type="entry name" value="ABC_TRANSPORTER_1"/>
    <property type="match status" value="1"/>
</dbReference>
<keyword evidence="3" id="KW-0547">Nucleotide-binding</keyword>
<dbReference type="PROSITE" id="PS50893">
    <property type="entry name" value="ABC_TRANSPORTER_2"/>
    <property type="match status" value="1"/>
</dbReference>
<dbReference type="PANTHER" id="PTHR43820:SF2">
    <property type="entry name" value="ABC TRANSPORTER ATP-BINDING PROTEIN"/>
    <property type="match status" value="1"/>
</dbReference>
<name>A0A4V2WM72_9PROT</name>
<dbReference type="OrthoDB" id="9775250at2"/>
<dbReference type="RefSeq" id="WP_132283719.1">
    <property type="nucleotide sequence ID" value="NZ_SKBM01000001.1"/>
</dbReference>
<evidence type="ECO:0000256" key="3">
    <source>
        <dbReference type="ARBA" id="ARBA00022741"/>
    </source>
</evidence>
<dbReference type="GO" id="GO:0015658">
    <property type="term" value="F:branched-chain amino acid transmembrane transporter activity"/>
    <property type="evidence" value="ECO:0007669"/>
    <property type="project" value="TreeGrafter"/>
</dbReference>
<gene>
    <name evidence="7" type="ORF">EXY23_01175</name>
</gene>
<comment type="caution">
    <text evidence="7">The sequence shown here is derived from an EMBL/GenBank/DDBJ whole genome shotgun (WGS) entry which is preliminary data.</text>
</comment>
<evidence type="ECO:0000256" key="5">
    <source>
        <dbReference type="ARBA" id="ARBA00022970"/>
    </source>
</evidence>
<organism evidence="7 8">
    <name type="scientific">Roseicella aquatilis</name>
    <dbReference type="NCBI Taxonomy" id="2527868"/>
    <lineage>
        <taxon>Bacteria</taxon>
        <taxon>Pseudomonadati</taxon>
        <taxon>Pseudomonadota</taxon>
        <taxon>Alphaproteobacteria</taxon>
        <taxon>Acetobacterales</taxon>
        <taxon>Roseomonadaceae</taxon>
        <taxon>Roseicella</taxon>
    </lineage>
</organism>
<evidence type="ECO:0000256" key="4">
    <source>
        <dbReference type="ARBA" id="ARBA00022840"/>
    </source>
</evidence>
<protein>
    <submittedName>
        <fullName evidence="7">ABC transporter ATP-binding protein</fullName>
    </submittedName>
</protein>
<dbReference type="AlphaFoldDB" id="A0A4V2WM72"/>
<dbReference type="SMART" id="SM00382">
    <property type="entry name" value="AAA"/>
    <property type="match status" value="1"/>
</dbReference>
<dbReference type="Pfam" id="PF00005">
    <property type="entry name" value="ABC_tran"/>
    <property type="match status" value="1"/>
</dbReference>
<dbReference type="Gene3D" id="3.40.50.300">
    <property type="entry name" value="P-loop containing nucleotide triphosphate hydrolases"/>
    <property type="match status" value="1"/>
</dbReference>
<keyword evidence="4 7" id="KW-0067">ATP-binding</keyword>
<dbReference type="InterPro" id="IPR027417">
    <property type="entry name" value="P-loop_NTPase"/>
</dbReference>
<keyword evidence="5" id="KW-0029">Amino-acid transport</keyword>
<dbReference type="GO" id="GO:0015807">
    <property type="term" value="P:L-amino acid transport"/>
    <property type="evidence" value="ECO:0007669"/>
    <property type="project" value="TreeGrafter"/>
</dbReference>
<dbReference type="InterPro" id="IPR052156">
    <property type="entry name" value="BCAA_Transport_ATP-bd_LivF"/>
</dbReference>